<dbReference type="CDD" id="cd16917">
    <property type="entry name" value="HATPase_UhpB-NarQ-NarX-like"/>
    <property type="match status" value="1"/>
</dbReference>
<organism evidence="6 7">
    <name type="scientific">Virgisporangium aliadipatigenens</name>
    <dbReference type="NCBI Taxonomy" id="741659"/>
    <lineage>
        <taxon>Bacteria</taxon>
        <taxon>Bacillati</taxon>
        <taxon>Actinomycetota</taxon>
        <taxon>Actinomycetes</taxon>
        <taxon>Micromonosporales</taxon>
        <taxon>Micromonosporaceae</taxon>
        <taxon>Virgisporangium</taxon>
    </lineage>
</organism>
<dbReference type="AlphaFoldDB" id="A0A8J3YL30"/>
<evidence type="ECO:0000259" key="5">
    <source>
        <dbReference type="Pfam" id="PF07730"/>
    </source>
</evidence>
<evidence type="ECO:0000256" key="1">
    <source>
        <dbReference type="ARBA" id="ARBA00022679"/>
    </source>
</evidence>
<evidence type="ECO:0000313" key="6">
    <source>
        <dbReference type="EMBL" id="GIJ46282.1"/>
    </source>
</evidence>
<dbReference type="GO" id="GO:0016020">
    <property type="term" value="C:membrane"/>
    <property type="evidence" value="ECO:0007669"/>
    <property type="project" value="InterPro"/>
</dbReference>
<dbReference type="Gene3D" id="1.20.5.1930">
    <property type="match status" value="1"/>
</dbReference>
<keyword evidence="4" id="KW-0472">Membrane</keyword>
<keyword evidence="2" id="KW-0418">Kinase</keyword>
<dbReference type="PANTHER" id="PTHR24421:SF63">
    <property type="entry name" value="SENSOR HISTIDINE KINASE DESK"/>
    <property type="match status" value="1"/>
</dbReference>
<dbReference type="PANTHER" id="PTHR24421">
    <property type="entry name" value="NITRATE/NITRITE SENSOR PROTEIN NARX-RELATED"/>
    <property type="match status" value="1"/>
</dbReference>
<feature type="transmembrane region" description="Helical" evidence="4">
    <location>
        <begin position="139"/>
        <end position="160"/>
    </location>
</feature>
<dbReference type="RefSeq" id="WP_203899790.1">
    <property type="nucleotide sequence ID" value="NZ_BOPF01000009.1"/>
</dbReference>
<sequence length="379" mass="39957">MQPRLRRVRLVTFGVLAVNGTAALLMPAIGLAREPDGARRILGALGIAMFCVAQGYVLHALVTPWARRRRPVLALAVASVASLPLVAPLGGAWPSWSWLAACLVGVIPVLVPRWWGWALVAGVVAVAVPVAPDVWWHTVVITGGFGLGVAAVNGLQVWFWDLLVQAEEGRAAQSRLAAAEERLRLARDVHDHLGHRLSVIALKAELAERLAPLDPQRARTEAGEVRALAADALADLRDVVRGYRRVDLAAQLAAIRQVLESSGVRCEVTGGADVPEQAGPLLAAVLREATTNLLRHSRATRCAIEVRASPTEVRLTVGNDGASDPRPDPLSSGLRGLADRLADAGGRFSYARAGGVFTVEAVVPAAPGNVRAMEPGGGG</sequence>
<keyword evidence="4" id="KW-0812">Transmembrane</keyword>
<dbReference type="GO" id="GO:0000155">
    <property type="term" value="F:phosphorelay sensor kinase activity"/>
    <property type="evidence" value="ECO:0007669"/>
    <property type="project" value="InterPro"/>
</dbReference>
<dbReference type="GO" id="GO:0046983">
    <property type="term" value="F:protein dimerization activity"/>
    <property type="evidence" value="ECO:0007669"/>
    <property type="project" value="InterPro"/>
</dbReference>
<dbReference type="InterPro" id="IPR011712">
    <property type="entry name" value="Sig_transdc_His_kin_sub3_dim/P"/>
</dbReference>
<feature type="domain" description="Signal transduction histidine kinase subgroup 3 dimerisation and phosphoacceptor" evidence="5">
    <location>
        <begin position="181"/>
        <end position="247"/>
    </location>
</feature>
<dbReference type="InterPro" id="IPR036890">
    <property type="entry name" value="HATPase_C_sf"/>
</dbReference>
<name>A0A8J3YL30_9ACTN</name>
<proteinExistence type="predicted"/>
<comment type="caution">
    <text evidence="6">The sequence shown here is derived from an EMBL/GenBank/DDBJ whole genome shotgun (WGS) entry which is preliminary data.</text>
</comment>
<dbReference type="InterPro" id="IPR050482">
    <property type="entry name" value="Sensor_HK_TwoCompSys"/>
</dbReference>
<protein>
    <recommendedName>
        <fullName evidence="5">Signal transduction histidine kinase subgroup 3 dimerisation and phosphoacceptor domain-containing protein</fullName>
    </recommendedName>
</protein>
<reference evidence="6" key="1">
    <citation type="submission" date="2021-01" db="EMBL/GenBank/DDBJ databases">
        <title>Whole genome shotgun sequence of Virgisporangium aliadipatigenens NBRC 105644.</title>
        <authorList>
            <person name="Komaki H."/>
            <person name="Tamura T."/>
        </authorList>
    </citation>
    <scope>NUCLEOTIDE SEQUENCE</scope>
    <source>
        <strain evidence="6">NBRC 105644</strain>
    </source>
</reference>
<keyword evidence="3" id="KW-0902">Two-component regulatory system</keyword>
<keyword evidence="1" id="KW-0808">Transferase</keyword>
<dbReference type="Pfam" id="PF07730">
    <property type="entry name" value="HisKA_3"/>
    <property type="match status" value="1"/>
</dbReference>
<feature type="transmembrane region" description="Helical" evidence="4">
    <location>
        <begin position="73"/>
        <end position="94"/>
    </location>
</feature>
<accession>A0A8J3YL30</accession>
<feature type="transmembrane region" description="Helical" evidence="4">
    <location>
        <begin position="114"/>
        <end position="132"/>
    </location>
</feature>
<dbReference type="Proteomes" id="UP000619260">
    <property type="component" value="Unassembled WGS sequence"/>
</dbReference>
<feature type="transmembrane region" description="Helical" evidence="4">
    <location>
        <begin position="42"/>
        <end position="61"/>
    </location>
</feature>
<evidence type="ECO:0000256" key="4">
    <source>
        <dbReference type="SAM" id="Phobius"/>
    </source>
</evidence>
<dbReference type="EMBL" id="BOPF01000009">
    <property type="protein sequence ID" value="GIJ46282.1"/>
    <property type="molecule type" value="Genomic_DNA"/>
</dbReference>
<gene>
    <name evidence="6" type="ORF">Val02_31680</name>
</gene>
<evidence type="ECO:0000313" key="7">
    <source>
        <dbReference type="Proteomes" id="UP000619260"/>
    </source>
</evidence>
<dbReference type="Gene3D" id="3.30.565.10">
    <property type="entry name" value="Histidine kinase-like ATPase, C-terminal domain"/>
    <property type="match status" value="1"/>
</dbReference>
<keyword evidence="4" id="KW-1133">Transmembrane helix</keyword>
<keyword evidence="7" id="KW-1185">Reference proteome</keyword>
<evidence type="ECO:0000256" key="2">
    <source>
        <dbReference type="ARBA" id="ARBA00022777"/>
    </source>
</evidence>
<evidence type="ECO:0000256" key="3">
    <source>
        <dbReference type="ARBA" id="ARBA00023012"/>
    </source>
</evidence>